<reference evidence="1" key="1">
    <citation type="submission" date="2022-01" db="EMBL/GenBank/DDBJ databases">
        <authorList>
            <person name="Jo J.-H."/>
            <person name="Im W.-T."/>
        </authorList>
    </citation>
    <scope>NUCLEOTIDE SEQUENCE</scope>
    <source>
        <strain evidence="1">NA20</strain>
    </source>
</reference>
<gene>
    <name evidence="1" type="ORF">LZZ85_17080</name>
</gene>
<evidence type="ECO:0008006" key="3">
    <source>
        <dbReference type="Google" id="ProtNLM"/>
    </source>
</evidence>
<protein>
    <recommendedName>
        <fullName evidence="3">TonB-dependent receptor</fullName>
    </recommendedName>
</protein>
<accession>A0ABS9KUT1</accession>
<comment type="caution">
    <text evidence="1">The sequence shown here is derived from an EMBL/GenBank/DDBJ whole genome shotgun (WGS) entry which is preliminary data.</text>
</comment>
<proteinExistence type="predicted"/>
<sequence length="73" mass="8152">MDTTDENSTGISGLFFQNRYSIMQQCAVPGARWMSVEASTTFNTQPVTDYNRIRARGFNASVGLSFDVAKMFD</sequence>
<dbReference type="EMBL" id="JAKLTR010000011">
    <property type="protein sequence ID" value="MCG2616014.1"/>
    <property type="molecule type" value="Genomic_DNA"/>
</dbReference>
<evidence type="ECO:0000313" key="2">
    <source>
        <dbReference type="Proteomes" id="UP001165367"/>
    </source>
</evidence>
<evidence type="ECO:0000313" key="1">
    <source>
        <dbReference type="EMBL" id="MCG2616014.1"/>
    </source>
</evidence>
<dbReference type="Proteomes" id="UP001165367">
    <property type="component" value="Unassembled WGS sequence"/>
</dbReference>
<dbReference type="RefSeq" id="WP_237874552.1">
    <property type="nucleotide sequence ID" value="NZ_JAKLTR010000011.1"/>
</dbReference>
<name>A0ABS9KUT1_9BACT</name>
<keyword evidence="2" id="KW-1185">Reference proteome</keyword>
<organism evidence="1 2">
    <name type="scientific">Terrimonas ginsenosidimutans</name>
    <dbReference type="NCBI Taxonomy" id="2908004"/>
    <lineage>
        <taxon>Bacteria</taxon>
        <taxon>Pseudomonadati</taxon>
        <taxon>Bacteroidota</taxon>
        <taxon>Chitinophagia</taxon>
        <taxon>Chitinophagales</taxon>
        <taxon>Chitinophagaceae</taxon>
        <taxon>Terrimonas</taxon>
    </lineage>
</organism>